<gene>
    <name evidence="1" type="ORF">H2198_002773</name>
</gene>
<protein>
    <submittedName>
        <fullName evidence="1">Uncharacterized protein</fullName>
    </submittedName>
</protein>
<name>A0ACC3AE32_9EURO</name>
<reference evidence="1" key="1">
    <citation type="submission" date="2022-10" db="EMBL/GenBank/DDBJ databases">
        <title>Culturing micro-colonial fungi from biological soil crusts in the Mojave desert and describing Neophaeococcomyces mojavensis, and introducing the new genera and species Taxawa tesnikishii.</title>
        <authorList>
            <person name="Kurbessoian T."/>
            <person name="Stajich J.E."/>
        </authorList>
    </citation>
    <scope>NUCLEOTIDE SEQUENCE</scope>
    <source>
        <strain evidence="1">JES_112</strain>
    </source>
</reference>
<sequence>MEKTKEVQHEEVLPHADPMYSKSPSRRESLAADEETEGHYTVAYILKHHKLLCWWCFFWAMTAIGWGFDAQVNGAMISVPAFRRDFGYIFRGEPVLPASWQTAFNVIASPGQFVGGFLCSWFSDRFGRKNAMLAGVFLCCGGIFGQIFADTRPAFLVSKLVLGFGLGFYLTLGPLMTSEISPVVMRGITTAGVNLGIAIGQLLSNSVIAAFGSRDDRWSYRGPFAIQFFFALFLLCGYPFVPESPSYLVKKGRLEDATRSLQRLWGKGVDVSLKLAAIEATVAEEQASGRVSFLGCFRGTNRQRTMISCGVFVCQHAVGIIFVLGFSGYFFQLAGLDVSKSFDLGVGVTACGVAGNLVSWFFINTAGRRKIFVYGMATLTAMLLLIGILDVIPTGAAKWVQAAVTVIWAFVYFLTIGAMAFAILGETSSSSLRAPTVALATATQAVMGTAMNFAIPYMINPDEGNLRGKVGFVFGGLGLLGTLWSFFYVPELKGKTFAQIDLMFFNRVPPRRMGSYQI</sequence>
<evidence type="ECO:0000313" key="1">
    <source>
        <dbReference type="EMBL" id="KAJ9660076.1"/>
    </source>
</evidence>
<dbReference type="Proteomes" id="UP001172386">
    <property type="component" value="Unassembled WGS sequence"/>
</dbReference>
<accession>A0ACC3AE32</accession>
<evidence type="ECO:0000313" key="2">
    <source>
        <dbReference type="Proteomes" id="UP001172386"/>
    </source>
</evidence>
<organism evidence="1 2">
    <name type="scientific">Neophaeococcomyces mojaviensis</name>
    <dbReference type="NCBI Taxonomy" id="3383035"/>
    <lineage>
        <taxon>Eukaryota</taxon>
        <taxon>Fungi</taxon>
        <taxon>Dikarya</taxon>
        <taxon>Ascomycota</taxon>
        <taxon>Pezizomycotina</taxon>
        <taxon>Eurotiomycetes</taxon>
        <taxon>Chaetothyriomycetidae</taxon>
        <taxon>Chaetothyriales</taxon>
        <taxon>Chaetothyriales incertae sedis</taxon>
        <taxon>Neophaeococcomyces</taxon>
    </lineage>
</organism>
<keyword evidence="2" id="KW-1185">Reference proteome</keyword>
<comment type="caution">
    <text evidence="1">The sequence shown here is derived from an EMBL/GenBank/DDBJ whole genome shotgun (WGS) entry which is preliminary data.</text>
</comment>
<dbReference type="EMBL" id="JAPDRQ010000034">
    <property type="protein sequence ID" value="KAJ9660076.1"/>
    <property type="molecule type" value="Genomic_DNA"/>
</dbReference>
<proteinExistence type="predicted"/>